<dbReference type="GO" id="GO:0003700">
    <property type="term" value="F:DNA-binding transcription factor activity"/>
    <property type="evidence" value="ECO:0007669"/>
    <property type="project" value="TreeGrafter"/>
</dbReference>
<dbReference type="RefSeq" id="WP_051483908.1">
    <property type="nucleotide sequence ID" value="NZ_HG917869.1"/>
</dbReference>
<evidence type="ECO:0000256" key="2">
    <source>
        <dbReference type="ARBA" id="ARBA00023125"/>
    </source>
</evidence>
<keyword evidence="3" id="KW-0804">Transcription</keyword>
<dbReference type="SUPFAM" id="SSF46785">
    <property type="entry name" value="Winged helix' DNA-binding domain"/>
    <property type="match status" value="1"/>
</dbReference>
<dbReference type="PANTHER" id="PTHR24567">
    <property type="entry name" value="CRP FAMILY TRANSCRIPTIONAL REGULATORY PROTEIN"/>
    <property type="match status" value="1"/>
</dbReference>
<organism evidence="6 7">
    <name type="scientific">Clostridium bornimense</name>
    <dbReference type="NCBI Taxonomy" id="1216932"/>
    <lineage>
        <taxon>Bacteria</taxon>
        <taxon>Bacillati</taxon>
        <taxon>Bacillota</taxon>
        <taxon>Clostridia</taxon>
        <taxon>Eubacteriales</taxon>
        <taxon>Clostridiaceae</taxon>
        <taxon>Clostridium</taxon>
    </lineage>
</organism>
<feature type="domain" description="Cyclic nucleotide-binding" evidence="4">
    <location>
        <begin position="51"/>
        <end position="115"/>
    </location>
</feature>
<name>W6S7G6_9CLOT</name>
<keyword evidence="2" id="KW-0238">DNA-binding</keyword>
<evidence type="ECO:0000313" key="7">
    <source>
        <dbReference type="Proteomes" id="UP000019426"/>
    </source>
</evidence>
<dbReference type="InterPro" id="IPR050397">
    <property type="entry name" value="Env_Response_Regulators"/>
</dbReference>
<reference evidence="6 7" key="1">
    <citation type="submission" date="2013-11" db="EMBL/GenBank/DDBJ databases">
        <title>Complete genome sequence of Clostridum sp. M2/40.</title>
        <authorList>
            <person name="Wibberg D."/>
            <person name="Puehler A."/>
            <person name="Schlueter A."/>
        </authorList>
    </citation>
    <scope>NUCLEOTIDE SEQUENCE [LARGE SCALE GENOMIC DNA]</scope>
    <source>
        <strain evidence="7">M2/40</strain>
    </source>
</reference>
<proteinExistence type="predicted"/>
<dbReference type="PATRIC" id="fig|1216932.3.peg.3209"/>
<dbReference type="Gene3D" id="2.60.120.10">
    <property type="entry name" value="Jelly Rolls"/>
    <property type="match status" value="1"/>
</dbReference>
<gene>
    <name evidence="6" type="ORF">CM240_3235</name>
</gene>
<evidence type="ECO:0000256" key="1">
    <source>
        <dbReference type="ARBA" id="ARBA00023015"/>
    </source>
</evidence>
<dbReference type="InterPro" id="IPR018490">
    <property type="entry name" value="cNMP-bd_dom_sf"/>
</dbReference>
<dbReference type="HOGENOM" id="CLU_075053_4_1_9"/>
<dbReference type="CDD" id="cd00038">
    <property type="entry name" value="CAP_ED"/>
    <property type="match status" value="1"/>
</dbReference>
<evidence type="ECO:0000313" key="6">
    <source>
        <dbReference type="EMBL" id="CDM70352.1"/>
    </source>
</evidence>
<dbReference type="PROSITE" id="PS51063">
    <property type="entry name" value="HTH_CRP_2"/>
    <property type="match status" value="1"/>
</dbReference>
<dbReference type="InterPro" id="IPR036390">
    <property type="entry name" value="WH_DNA-bd_sf"/>
</dbReference>
<dbReference type="EMBL" id="HG917869">
    <property type="protein sequence ID" value="CDM70352.1"/>
    <property type="molecule type" value="Genomic_DNA"/>
</dbReference>
<dbReference type="Pfam" id="PF00027">
    <property type="entry name" value="cNMP_binding"/>
    <property type="match status" value="1"/>
</dbReference>
<dbReference type="InterPro" id="IPR014710">
    <property type="entry name" value="RmlC-like_jellyroll"/>
</dbReference>
<accession>W6S7G6</accession>
<protein>
    <submittedName>
        <fullName evidence="6">Uncharacterized protein</fullName>
    </submittedName>
</protein>
<dbReference type="PANTHER" id="PTHR24567:SF58">
    <property type="entry name" value="CYCLIC AMP-BINDING REGULATORY PROTEIN"/>
    <property type="match status" value="1"/>
</dbReference>
<dbReference type="InterPro" id="IPR000595">
    <property type="entry name" value="cNMP-bd_dom"/>
</dbReference>
<sequence length="221" mass="25778">MNKNDCYKIDFLVQTKLFKKELIIKEKIIEKNYKQGQFISDYFAGQFYIGVIASGKVDVFSISSDGNETQISNLKKYDVFGVSNIFSEICLETVLKCKSDVKVYFYPKSEFIKLLEKDSYLSIQYCKFCNNKIQFLLKKIEFLTIQSSKNKIIEFLLNNDQNTGKVELDHSKEELTKILGVSRASLFRELSKFQNEGYLRIDGKNIEILQKDKIESILYYS</sequence>
<dbReference type="SUPFAM" id="SSF51206">
    <property type="entry name" value="cAMP-binding domain-like"/>
    <property type="match status" value="1"/>
</dbReference>
<dbReference type="STRING" id="1216932.CM240_3235"/>
<evidence type="ECO:0000259" key="4">
    <source>
        <dbReference type="PROSITE" id="PS50042"/>
    </source>
</evidence>
<dbReference type="KEGG" id="clt:CM240_3235"/>
<evidence type="ECO:0000256" key="3">
    <source>
        <dbReference type="ARBA" id="ARBA00023163"/>
    </source>
</evidence>
<dbReference type="eggNOG" id="COG0664">
    <property type="taxonomic scope" value="Bacteria"/>
</dbReference>
<dbReference type="InterPro" id="IPR012318">
    <property type="entry name" value="HTH_CRP"/>
</dbReference>
<keyword evidence="1" id="KW-0805">Transcription regulation</keyword>
<dbReference type="AlphaFoldDB" id="W6S7G6"/>
<dbReference type="GO" id="GO:0005829">
    <property type="term" value="C:cytosol"/>
    <property type="evidence" value="ECO:0007669"/>
    <property type="project" value="TreeGrafter"/>
</dbReference>
<dbReference type="Pfam" id="PF13545">
    <property type="entry name" value="HTH_Crp_2"/>
    <property type="match status" value="1"/>
</dbReference>
<feature type="domain" description="HTH crp-type" evidence="5">
    <location>
        <begin position="146"/>
        <end position="212"/>
    </location>
</feature>
<dbReference type="GO" id="GO:0003677">
    <property type="term" value="F:DNA binding"/>
    <property type="evidence" value="ECO:0007669"/>
    <property type="project" value="UniProtKB-KW"/>
</dbReference>
<evidence type="ECO:0000259" key="5">
    <source>
        <dbReference type="PROSITE" id="PS51063"/>
    </source>
</evidence>
<dbReference type="Proteomes" id="UP000019426">
    <property type="component" value="Chromosome M2/40_rep2"/>
</dbReference>
<dbReference type="PROSITE" id="PS50042">
    <property type="entry name" value="CNMP_BINDING_3"/>
    <property type="match status" value="1"/>
</dbReference>
<keyword evidence="7" id="KW-1185">Reference proteome</keyword>